<sequence>MAASGSDGISRPIAGVICFFGVIYASVIKIGLDAEPIELQPPRSPPPSTALGLSSPWVRLSAPLSISTLKILFQSIAILLRHRLHFLLIYAFTALPLSFLLFSLPFSVHPVPLCRGTNRHRMPEESKTSFSIALLEFLKLCRIRNEGFL</sequence>
<proteinExistence type="predicted"/>
<protein>
    <submittedName>
        <fullName evidence="2">Uncharacterized protein</fullName>
    </submittedName>
</protein>
<comment type="caution">
    <text evidence="2">The sequence shown here is derived from an EMBL/GenBank/DDBJ whole genome shotgun (WGS) entry which is preliminary data.</text>
</comment>
<feature type="transmembrane region" description="Helical" evidence="1">
    <location>
        <begin position="87"/>
        <end position="108"/>
    </location>
</feature>
<reference evidence="2 3" key="1">
    <citation type="submission" date="2017-11" db="EMBL/GenBank/DDBJ databases">
        <title>De-novo sequencing of pomegranate (Punica granatum L.) genome.</title>
        <authorList>
            <person name="Akparov Z."/>
            <person name="Amiraslanov A."/>
            <person name="Hajiyeva S."/>
            <person name="Abbasov M."/>
            <person name="Kaur K."/>
            <person name="Hamwieh A."/>
            <person name="Solovyev V."/>
            <person name="Salamov A."/>
            <person name="Braich B."/>
            <person name="Kosarev P."/>
            <person name="Mahmoud A."/>
            <person name="Hajiyev E."/>
            <person name="Babayeva S."/>
            <person name="Izzatullayeva V."/>
            <person name="Mammadov A."/>
            <person name="Mammadov A."/>
            <person name="Sharifova S."/>
            <person name="Ojaghi J."/>
            <person name="Eynullazada K."/>
            <person name="Bayramov B."/>
            <person name="Abdulazimova A."/>
            <person name="Shahmuradov I."/>
        </authorList>
    </citation>
    <scope>NUCLEOTIDE SEQUENCE [LARGE SCALE GENOMIC DNA]</scope>
    <source>
        <strain evidence="3">cv. AG2017</strain>
        <tissue evidence="2">Leaf</tissue>
    </source>
</reference>
<evidence type="ECO:0000313" key="2">
    <source>
        <dbReference type="EMBL" id="PKI70675.1"/>
    </source>
</evidence>
<feature type="transmembrane region" description="Helical" evidence="1">
    <location>
        <begin position="12"/>
        <end position="32"/>
    </location>
</feature>
<dbReference type="AlphaFoldDB" id="A0A2I0KQA7"/>
<keyword evidence="1" id="KW-1133">Transmembrane helix</keyword>
<keyword evidence="1" id="KW-0472">Membrane</keyword>
<keyword evidence="1" id="KW-0812">Transmembrane</keyword>
<organism evidence="2 3">
    <name type="scientific">Punica granatum</name>
    <name type="common">Pomegranate</name>
    <dbReference type="NCBI Taxonomy" id="22663"/>
    <lineage>
        <taxon>Eukaryota</taxon>
        <taxon>Viridiplantae</taxon>
        <taxon>Streptophyta</taxon>
        <taxon>Embryophyta</taxon>
        <taxon>Tracheophyta</taxon>
        <taxon>Spermatophyta</taxon>
        <taxon>Magnoliopsida</taxon>
        <taxon>eudicotyledons</taxon>
        <taxon>Gunneridae</taxon>
        <taxon>Pentapetalae</taxon>
        <taxon>rosids</taxon>
        <taxon>malvids</taxon>
        <taxon>Myrtales</taxon>
        <taxon>Lythraceae</taxon>
        <taxon>Punica</taxon>
    </lineage>
</organism>
<name>A0A2I0KQA7_PUNGR</name>
<evidence type="ECO:0000256" key="1">
    <source>
        <dbReference type="SAM" id="Phobius"/>
    </source>
</evidence>
<keyword evidence="3" id="KW-1185">Reference proteome</keyword>
<dbReference type="Proteomes" id="UP000233551">
    <property type="component" value="Unassembled WGS sequence"/>
</dbReference>
<dbReference type="EMBL" id="PGOL01000434">
    <property type="protein sequence ID" value="PKI70675.1"/>
    <property type="molecule type" value="Genomic_DNA"/>
</dbReference>
<accession>A0A2I0KQA7</accession>
<gene>
    <name evidence="2" type="ORF">CRG98_008908</name>
</gene>
<feature type="transmembrane region" description="Helical" evidence="1">
    <location>
        <begin position="60"/>
        <end position="80"/>
    </location>
</feature>
<evidence type="ECO:0000313" key="3">
    <source>
        <dbReference type="Proteomes" id="UP000233551"/>
    </source>
</evidence>